<dbReference type="EMBL" id="LS974626">
    <property type="protein sequence ID" value="CAG7910431.1"/>
    <property type="molecule type" value="Genomic_DNA"/>
</dbReference>
<dbReference type="Proteomes" id="UP000694005">
    <property type="component" value="Chromosome A10"/>
</dbReference>
<proteinExistence type="predicted"/>
<sequence>MPDMDSFKLLEHVGLELNLPVISEITSCGCQVNCLLNLLTALIQLWNIDDCYIAVGRDTYIYHWYRQRNKCYGWTSGYGRISSNGKPSLIAEN</sequence>
<evidence type="ECO:0000313" key="1">
    <source>
        <dbReference type="EMBL" id="CAG7910431.1"/>
    </source>
</evidence>
<organism evidence="2">
    <name type="scientific">Brassica campestris</name>
    <name type="common">Field mustard</name>
    <dbReference type="NCBI Taxonomy" id="3711"/>
    <lineage>
        <taxon>Eukaryota</taxon>
        <taxon>Viridiplantae</taxon>
        <taxon>Streptophyta</taxon>
        <taxon>Embryophyta</taxon>
        <taxon>Tracheophyta</taxon>
        <taxon>Spermatophyta</taxon>
        <taxon>Magnoliopsida</taxon>
        <taxon>eudicotyledons</taxon>
        <taxon>Gunneridae</taxon>
        <taxon>Pentapetalae</taxon>
        <taxon>rosids</taxon>
        <taxon>malvids</taxon>
        <taxon>Brassicales</taxon>
        <taxon>Brassicaceae</taxon>
        <taxon>Brassiceae</taxon>
        <taxon>Brassica</taxon>
    </lineage>
</organism>
<accession>A0A3P6CHW6</accession>
<protein>
    <submittedName>
        <fullName evidence="1">Uncharacterized protein</fullName>
    </submittedName>
</protein>
<evidence type="ECO:0000313" key="2">
    <source>
        <dbReference type="EMBL" id="VDD18023.1"/>
    </source>
</evidence>
<dbReference type="Gramene" id="A10p16770.2_BraZ1">
    <property type="protein sequence ID" value="A10p16770.2_BraZ1.CDS.1"/>
    <property type="gene ID" value="A10g16770.2_BraZ1"/>
</dbReference>
<reference evidence="2" key="1">
    <citation type="submission" date="2018-11" db="EMBL/GenBank/DDBJ databases">
        <authorList>
            <consortium name="Genoscope - CEA"/>
            <person name="William W."/>
        </authorList>
    </citation>
    <scope>NUCLEOTIDE SEQUENCE</scope>
</reference>
<dbReference type="EMBL" id="LR031577">
    <property type="protein sequence ID" value="VDD18023.1"/>
    <property type="molecule type" value="Genomic_DNA"/>
</dbReference>
<dbReference type="AlphaFoldDB" id="A0A3P6CHW6"/>
<name>A0A3P6CHW6_BRACM</name>
<gene>
    <name evidence="2" type="ORF">BRAA10T43682Z</name>
    <name evidence="1" type="ORF">BRAPAZ1V2_A10P16770.2</name>
</gene>